<dbReference type="InterPro" id="IPR002201">
    <property type="entry name" value="Glyco_trans_9"/>
</dbReference>
<dbReference type="SUPFAM" id="SSF53756">
    <property type="entry name" value="UDP-Glycosyltransferase/glycogen phosphorylase"/>
    <property type="match status" value="1"/>
</dbReference>
<dbReference type="Proteomes" id="UP000269883">
    <property type="component" value="Chromosome"/>
</dbReference>
<evidence type="ECO:0000256" key="2">
    <source>
        <dbReference type="ARBA" id="ARBA00022679"/>
    </source>
</evidence>
<dbReference type="Gene3D" id="3.40.50.2000">
    <property type="entry name" value="Glycogen Phosphorylase B"/>
    <property type="match status" value="1"/>
</dbReference>
<dbReference type="Pfam" id="PF01075">
    <property type="entry name" value="Glyco_transf_9"/>
    <property type="match status" value="1"/>
</dbReference>
<name>A0A2Z6AWQ6_9BACT</name>
<evidence type="ECO:0000256" key="1">
    <source>
        <dbReference type="ARBA" id="ARBA00022676"/>
    </source>
</evidence>
<protein>
    <submittedName>
        <fullName evidence="3">Glycosyltransferase 9 family protein</fullName>
    </submittedName>
</protein>
<organism evidence="3 4">
    <name type="scientific">Desulfovibrio ferrophilus</name>
    <dbReference type="NCBI Taxonomy" id="241368"/>
    <lineage>
        <taxon>Bacteria</taxon>
        <taxon>Pseudomonadati</taxon>
        <taxon>Thermodesulfobacteriota</taxon>
        <taxon>Desulfovibrionia</taxon>
        <taxon>Desulfovibrionales</taxon>
        <taxon>Desulfovibrionaceae</taxon>
        <taxon>Desulfovibrio</taxon>
    </lineage>
</organism>
<evidence type="ECO:0000313" key="3">
    <source>
        <dbReference type="EMBL" id="BBD07635.1"/>
    </source>
</evidence>
<evidence type="ECO:0000313" key="4">
    <source>
        <dbReference type="Proteomes" id="UP000269883"/>
    </source>
</evidence>
<keyword evidence="2 3" id="KW-0808">Transferase</keyword>
<reference evidence="3 4" key="1">
    <citation type="journal article" date="2018" name="Sci. Adv.">
        <title>Multi-heme cytochromes provide a pathway for survival in energy-limited environments.</title>
        <authorList>
            <person name="Deng X."/>
            <person name="Dohmae N."/>
            <person name="Nealson K.H."/>
            <person name="Hashimoto K."/>
            <person name="Okamoto A."/>
        </authorList>
    </citation>
    <scope>NUCLEOTIDE SEQUENCE [LARGE SCALE GENOMIC DNA]</scope>
    <source>
        <strain evidence="3 4">IS5</strain>
    </source>
</reference>
<dbReference type="InterPro" id="IPR051199">
    <property type="entry name" value="LPS_LOS_Heptosyltrfase"/>
</dbReference>
<proteinExistence type="predicted"/>
<dbReference type="GO" id="GO:0008713">
    <property type="term" value="F:ADP-heptose-lipopolysaccharide heptosyltransferase activity"/>
    <property type="evidence" value="ECO:0007669"/>
    <property type="project" value="TreeGrafter"/>
</dbReference>
<sequence length="429" mass="46804">MPDTPAKRHLVIQLARFGDLMQTKRLMATLMAEQGVEVHLAVDHSLAELAGLVYPGVVVHPLTAHASGVETAAQAAAANLPVFAELRSLKFKRVYNLNFSGLNVAVAGLFDPTTVVGYRLEHGHERRGVWQDMAMRWTRLRRFAGLNLVDFWGLFAPQAVAPGEVNPIARRGGRGVGVVLAGRETRRSLAPQVLSTLAAAVTQGIRAERVVLLGSKAEQGLAKEMMATMPSAIRSRTVDQVGRTDWSGLIDELTDLDAVLTPDTGTMHLAAHLGVPVHAFFLSSAWCWETGPYGMGHRVWQTAEDCAPCLESTPCPYDVKCAAPFASRDLIRHLSGNPAFEVPEGLMGLVSGFDALGVVYRPVLGEDALASRRLKFRQTIGSWLGLSMGGDPDHELAQELFAEEDWMLDRGTLPENPLEFFERAERNRA</sequence>
<accession>A0A2Z6AWQ6</accession>
<dbReference type="EMBL" id="AP017378">
    <property type="protein sequence ID" value="BBD07635.1"/>
    <property type="molecule type" value="Genomic_DNA"/>
</dbReference>
<dbReference type="KEGG" id="dfl:DFE_0909"/>
<dbReference type="GO" id="GO:0005829">
    <property type="term" value="C:cytosol"/>
    <property type="evidence" value="ECO:0007669"/>
    <property type="project" value="TreeGrafter"/>
</dbReference>
<keyword evidence="4" id="KW-1185">Reference proteome</keyword>
<dbReference type="CDD" id="cd03789">
    <property type="entry name" value="GT9_LPS_heptosyltransferase"/>
    <property type="match status" value="1"/>
</dbReference>
<dbReference type="PANTHER" id="PTHR30160:SF7">
    <property type="entry name" value="ADP-HEPTOSE--LPS HEPTOSYLTRANSFERASE 2"/>
    <property type="match status" value="1"/>
</dbReference>
<gene>
    <name evidence="3" type="ORF">DFE_0909</name>
</gene>
<dbReference type="RefSeq" id="WP_126377061.1">
    <property type="nucleotide sequence ID" value="NZ_AP017378.1"/>
</dbReference>
<dbReference type="AlphaFoldDB" id="A0A2Z6AWQ6"/>
<keyword evidence="1" id="KW-0328">Glycosyltransferase</keyword>
<dbReference type="PANTHER" id="PTHR30160">
    <property type="entry name" value="TETRAACYLDISACCHARIDE 4'-KINASE-RELATED"/>
    <property type="match status" value="1"/>
</dbReference>
<dbReference type="OrthoDB" id="5506840at2"/>
<dbReference type="GO" id="GO:0009244">
    <property type="term" value="P:lipopolysaccharide core region biosynthetic process"/>
    <property type="evidence" value="ECO:0007669"/>
    <property type="project" value="TreeGrafter"/>
</dbReference>